<comment type="subunit">
    <text evidence="4">The methyltransferase is composed of M and S polypeptides.</text>
</comment>
<gene>
    <name evidence="6" type="ORF">SAMN03080614_100378</name>
</gene>
<dbReference type="STRING" id="1120990.SAMN03080614_100378"/>
<dbReference type="InterPro" id="IPR051212">
    <property type="entry name" value="Type-I_RE_S_subunit"/>
</dbReference>
<comment type="similarity">
    <text evidence="1">Belongs to the type-I restriction system S methylase family.</text>
</comment>
<dbReference type="CDD" id="cd17291">
    <property type="entry name" value="RMtype1_S_MgeORF438P-TRD-CR_like"/>
    <property type="match status" value="1"/>
</dbReference>
<evidence type="ECO:0000256" key="3">
    <source>
        <dbReference type="ARBA" id="ARBA00023125"/>
    </source>
</evidence>
<name>A0A1H9YJQ9_9FIRM</name>
<dbReference type="InterPro" id="IPR044946">
    <property type="entry name" value="Restrct_endonuc_typeI_TRD_sf"/>
</dbReference>
<evidence type="ECO:0000313" key="7">
    <source>
        <dbReference type="Proteomes" id="UP000243819"/>
    </source>
</evidence>
<dbReference type="Proteomes" id="UP000243819">
    <property type="component" value="Unassembled WGS sequence"/>
</dbReference>
<dbReference type="GO" id="GO:0003677">
    <property type="term" value="F:DNA binding"/>
    <property type="evidence" value="ECO:0007669"/>
    <property type="project" value="UniProtKB-KW"/>
</dbReference>
<evidence type="ECO:0000259" key="5">
    <source>
        <dbReference type="Pfam" id="PF01420"/>
    </source>
</evidence>
<protein>
    <submittedName>
        <fullName evidence="6">Type I restriction enzyme, S subunit</fullName>
    </submittedName>
</protein>
<feature type="domain" description="Type I restriction modification DNA specificity" evidence="5">
    <location>
        <begin position="203"/>
        <end position="373"/>
    </location>
</feature>
<dbReference type="Pfam" id="PF01420">
    <property type="entry name" value="Methylase_S"/>
    <property type="match status" value="2"/>
</dbReference>
<reference evidence="7" key="1">
    <citation type="submission" date="2016-10" db="EMBL/GenBank/DDBJ databases">
        <authorList>
            <person name="Varghese N."/>
            <person name="Submissions S."/>
        </authorList>
    </citation>
    <scope>NUCLEOTIDE SEQUENCE [LARGE SCALE GENOMIC DNA]</scope>
    <source>
        <strain evidence="7">DSM 13577</strain>
    </source>
</reference>
<dbReference type="EMBL" id="FOIF01000003">
    <property type="protein sequence ID" value="SES69279.1"/>
    <property type="molecule type" value="Genomic_DNA"/>
</dbReference>
<evidence type="ECO:0000256" key="1">
    <source>
        <dbReference type="ARBA" id="ARBA00010923"/>
    </source>
</evidence>
<dbReference type="RefSeq" id="WP_091348532.1">
    <property type="nucleotide sequence ID" value="NZ_FOIF01000003.1"/>
</dbReference>
<dbReference type="Gene3D" id="3.90.220.20">
    <property type="entry name" value="DNA methylase specificity domains"/>
    <property type="match status" value="2"/>
</dbReference>
<evidence type="ECO:0000313" key="6">
    <source>
        <dbReference type="EMBL" id="SES69279.1"/>
    </source>
</evidence>
<keyword evidence="2" id="KW-0680">Restriction system</keyword>
<dbReference type="OrthoDB" id="9795776at2"/>
<keyword evidence="3" id="KW-0238">DNA-binding</keyword>
<dbReference type="PANTHER" id="PTHR43140">
    <property type="entry name" value="TYPE-1 RESTRICTION ENZYME ECOKI SPECIFICITY PROTEIN"/>
    <property type="match status" value="1"/>
</dbReference>
<keyword evidence="7" id="KW-1185">Reference proteome</keyword>
<dbReference type="GO" id="GO:0009307">
    <property type="term" value="P:DNA restriction-modification system"/>
    <property type="evidence" value="ECO:0007669"/>
    <property type="project" value="UniProtKB-KW"/>
</dbReference>
<dbReference type="PANTHER" id="PTHR43140:SF1">
    <property type="entry name" value="TYPE I RESTRICTION ENZYME ECOKI SPECIFICITY SUBUNIT"/>
    <property type="match status" value="1"/>
</dbReference>
<dbReference type="AlphaFoldDB" id="A0A1H9YJQ9"/>
<proteinExistence type="inferred from homology"/>
<evidence type="ECO:0000256" key="4">
    <source>
        <dbReference type="ARBA" id="ARBA00038652"/>
    </source>
</evidence>
<accession>A0A1H9YJQ9</accession>
<dbReference type="SUPFAM" id="SSF116734">
    <property type="entry name" value="DNA methylase specificity domain"/>
    <property type="match status" value="2"/>
</dbReference>
<organism evidence="6 7">
    <name type="scientific">Anaerobranca gottschalkii DSM 13577</name>
    <dbReference type="NCBI Taxonomy" id="1120990"/>
    <lineage>
        <taxon>Bacteria</taxon>
        <taxon>Bacillati</taxon>
        <taxon>Bacillota</taxon>
        <taxon>Clostridia</taxon>
        <taxon>Eubacteriales</taxon>
        <taxon>Proteinivoracaceae</taxon>
        <taxon>Anaerobranca</taxon>
    </lineage>
</organism>
<sequence length="396" mass="45479">MSKLEELINELCPDGVEYKELGEICNFKKGESITKKQLNEGDYPVIAGGRTPAYYIDKFNKSGETIAVSSSGAFAGFVSYWNIPVFISDAFTIEPKTDNLLVKYLFYSLVNKQQVIYSMQKGGGVPHVYSKDVARLVIPLPPLPVQQEIVRILDKFTELTAELTAELEARKKQYEYYREKLLTFDLSLLSENQMSKLIRELCPDGVEYKKLGDIIFETKERNKQCIYDKVYSVTNNGILVPTSEYFDRQITSEDTSNYKVVHNGMFVYNPSRINIGSIAWLKENEPVIVSPMYIVFGINIEKVSQEYLMYYLRSNVGIHKINNKVEPGARFRLPIESLSKITIPLPPLLVQQEIVRILDKFTELTAELTAELEARKKQYEYYRDKLLSFKPLPSKN</sequence>
<feature type="domain" description="Type I restriction modification DNA specificity" evidence="5">
    <location>
        <begin position="13"/>
        <end position="168"/>
    </location>
</feature>
<evidence type="ECO:0000256" key="2">
    <source>
        <dbReference type="ARBA" id="ARBA00022747"/>
    </source>
</evidence>
<dbReference type="InterPro" id="IPR000055">
    <property type="entry name" value="Restrct_endonuc_typeI_TRD"/>
</dbReference>